<dbReference type="InterPro" id="IPR002347">
    <property type="entry name" value="SDR_fam"/>
</dbReference>
<evidence type="ECO:0000313" key="10">
    <source>
        <dbReference type="Proteomes" id="UP000254055"/>
    </source>
</evidence>
<dbReference type="InterPro" id="IPR036291">
    <property type="entry name" value="NAD(P)-bd_dom_sf"/>
</dbReference>
<keyword evidence="4 7" id="KW-0520">NAD</keyword>
<dbReference type="GO" id="GO:0006633">
    <property type="term" value="P:fatty acid biosynthetic process"/>
    <property type="evidence" value="ECO:0007669"/>
    <property type="project" value="TreeGrafter"/>
</dbReference>
<dbReference type="Pfam" id="PF00106">
    <property type="entry name" value="adh_short"/>
    <property type="match status" value="1"/>
</dbReference>
<organism evidence="9 10">
    <name type="scientific">Neisseria zoodegmatis</name>
    <dbReference type="NCBI Taxonomy" id="326523"/>
    <lineage>
        <taxon>Bacteria</taxon>
        <taxon>Pseudomonadati</taxon>
        <taxon>Pseudomonadota</taxon>
        <taxon>Betaproteobacteria</taxon>
        <taxon>Neisseriales</taxon>
        <taxon>Neisseriaceae</taxon>
        <taxon>Neisseria</taxon>
    </lineage>
</organism>
<feature type="active site" description="Proton acceptor" evidence="6">
    <location>
        <position position="156"/>
    </location>
</feature>
<comment type="similarity">
    <text evidence="1 8">Belongs to the short-chain dehydrogenases/reductases (SDR) family.</text>
</comment>
<dbReference type="GO" id="GO:0048038">
    <property type="term" value="F:quinone binding"/>
    <property type="evidence" value="ECO:0007669"/>
    <property type="project" value="TreeGrafter"/>
</dbReference>
<evidence type="ECO:0000256" key="1">
    <source>
        <dbReference type="ARBA" id="ARBA00006484"/>
    </source>
</evidence>
<evidence type="ECO:0000256" key="7">
    <source>
        <dbReference type="PIRSR" id="PIRSR614007-2"/>
    </source>
</evidence>
<dbReference type="OrthoDB" id="9806974at2"/>
<dbReference type="Proteomes" id="UP000254055">
    <property type="component" value="Unassembled WGS sequence"/>
</dbReference>
<name>A0A378WUC1_9NEIS</name>
<dbReference type="PRINTS" id="PR00080">
    <property type="entry name" value="SDRFAMILY"/>
</dbReference>
<evidence type="ECO:0000256" key="2">
    <source>
        <dbReference type="ARBA" id="ARBA00012848"/>
    </source>
</evidence>
<dbReference type="AlphaFoldDB" id="A0A378WUC1"/>
<keyword evidence="3 9" id="KW-0560">Oxidoreductase</keyword>
<accession>A0A378WUC1</accession>
<evidence type="ECO:0000256" key="5">
    <source>
        <dbReference type="ARBA" id="ARBA00047315"/>
    </source>
</evidence>
<dbReference type="PANTHER" id="PTHR42760">
    <property type="entry name" value="SHORT-CHAIN DEHYDROGENASES/REDUCTASES FAMILY MEMBER"/>
    <property type="match status" value="1"/>
</dbReference>
<evidence type="ECO:0000313" key="9">
    <source>
        <dbReference type="EMBL" id="SUA44225.1"/>
    </source>
</evidence>
<feature type="binding site" evidence="7">
    <location>
        <begin position="186"/>
        <end position="191"/>
    </location>
    <ligand>
        <name>NAD(+)</name>
        <dbReference type="ChEBI" id="CHEBI:57540"/>
    </ligand>
</feature>
<dbReference type="EMBL" id="UGRS01000002">
    <property type="protein sequence ID" value="SUA44225.1"/>
    <property type="molecule type" value="Genomic_DNA"/>
</dbReference>
<dbReference type="InterPro" id="IPR014007">
    <property type="entry name" value="23BDH"/>
</dbReference>
<comment type="catalytic activity">
    <reaction evidence="5">
        <text>(S)-acetoin + NAD(+) = diacetyl + NADH + H(+)</text>
        <dbReference type="Rhea" id="RHEA:27286"/>
        <dbReference type="ChEBI" id="CHEBI:15378"/>
        <dbReference type="ChEBI" id="CHEBI:15687"/>
        <dbReference type="ChEBI" id="CHEBI:16583"/>
        <dbReference type="ChEBI" id="CHEBI:57540"/>
        <dbReference type="ChEBI" id="CHEBI:57945"/>
        <dbReference type="EC" id="1.1.1.304"/>
    </reaction>
</comment>
<dbReference type="GO" id="GO:0045150">
    <property type="term" value="P:acetoin catabolic process"/>
    <property type="evidence" value="ECO:0007669"/>
    <property type="project" value="InterPro"/>
</dbReference>
<dbReference type="RefSeq" id="WP_115134318.1">
    <property type="nucleotide sequence ID" value="NZ_UGRS01000002.1"/>
</dbReference>
<dbReference type="SUPFAM" id="SSF51735">
    <property type="entry name" value="NAD(P)-binding Rossmann-fold domains"/>
    <property type="match status" value="1"/>
</dbReference>
<evidence type="ECO:0000256" key="8">
    <source>
        <dbReference type="RuleBase" id="RU000363"/>
    </source>
</evidence>
<dbReference type="EC" id="1.1.1.304" evidence="2"/>
<dbReference type="PROSITE" id="PS00061">
    <property type="entry name" value="ADH_SHORT"/>
    <property type="match status" value="1"/>
</dbReference>
<feature type="binding site" evidence="7">
    <location>
        <position position="156"/>
    </location>
    <ligand>
        <name>NAD(+)</name>
        <dbReference type="ChEBI" id="CHEBI:57540"/>
    </ligand>
</feature>
<dbReference type="NCBIfam" id="NF005559">
    <property type="entry name" value="PRK07231.1"/>
    <property type="match status" value="1"/>
</dbReference>
<dbReference type="Gene3D" id="3.40.50.720">
    <property type="entry name" value="NAD(P)-binding Rossmann-like Domain"/>
    <property type="match status" value="1"/>
</dbReference>
<dbReference type="PRINTS" id="PR00081">
    <property type="entry name" value="GDHRDH"/>
</dbReference>
<evidence type="ECO:0000256" key="4">
    <source>
        <dbReference type="ARBA" id="ARBA00023027"/>
    </source>
</evidence>
<proteinExistence type="inferred from homology"/>
<gene>
    <name evidence="9" type="primary">fabG_3</name>
    <name evidence="9" type="ORF">NCTC12229_01710</name>
</gene>
<feature type="binding site" evidence="7">
    <location>
        <begin position="61"/>
        <end position="62"/>
    </location>
    <ligand>
        <name>NAD(+)</name>
        <dbReference type="ChEBI" id="CHEBI:57540"/>
    </ligand>
</feature>
<dbReference type="FunFam" id="3.40.50.720:FF:000084">
    <property type="entry name" value="Short-chain dehydrogenase reductase"/>
    <property type="match status" value="1"/>
</dbReference>
<sequence length="260" mass="28154">MPQQKTAVITGSADGLGKGIAERLARDGFNIVLSDIDGNKLAQTEQAFKNRNQPVASFKGDVSKRADQFALVQHAVDTFGQVDVFINNAGIEEVLPLLDVTEADFDRVFNINVKGVLYGMQAAAEQMKKQDSSRVYKIINACSIAGHESFDLLGVYCASKFSVRALTIAAAKELAKHNITVNGYCPGVAGTKMWDRIDAEMGKHLGLKPGEAFEKFSAGILMGRTQLPEDVASLVHYLASEDSDYMTGQSLIIDGGMVFR</sequence>
<reference evidence="9 10" key="1">
    <citation type="submission" date="2018-06" db="EMBL/GenBank/DDBJ databases">
        <authorList>
            <consortium name="Pathogen Informatics"/>
            <person name="Doyle S."/>
        </authorList>
    </citation>
    <scope>NUCLEOTIDE SEQUENCE [LARGE SCALE GENOMIC DNA]</scope>
    <source>
        <strain evidence="9 10">NCTC12229</strain>
    </source>
</reference>
<protein>
    <recommendedName>
        <fullName evidence="2">diacetyl reductase [(S)-acetoin forming]</fullName>
        <ecNumber evidence="2">1.1.1.304</ecNumber>
    </recommendedName>
</protein>
<dbReference type="GO" id="GO:0052588">
    <property type="term" value="F:diacetyl reductase ((S)-acetoin forming) (NAD+) activity"/>
    <property type="evidence" value="ECO:0007669"/>
    <property type="project" value="UniProtKB-EC"/>
</dbReference>
<evidence type="ECO:0000256" key="6">
    <source>
        <dbReference type="PIRSR" id="PIRSR614007-1"/>
    </source>
</evidence>
<feature type="binding site" evidence="7">
    <location>
        <position position="88"/>
    </location>
    <ligand>
        <name>NAD(+)</name>
        <dbReference type="ChEBI" id="CHEBI:57540"/>
    </ligand>
</feature>
<dbReference type="InterPro" id="IPR020904">
    <property type="entry name" value="Sc_DH/Rdtase_CS"/>
</dbReference>
<feature type="binding site" evidence="7">
    <location>
        <position position="35"/>
    </location>
    <ligand>
        <name>NAD(+)</name>
        <dbReference type="ChEBI" id="CHEBI:57540"/>
    </ligand>
</feature>
<feature type="binding site" evidence="7">
    <location>
        <position position="160"/>
    </location>
    <ligand>
        <name>NAD(+)</name>
        <dbReference type="ChEBI" id="CHEBI:57540"/>
    </ligand>
</feature>
<dbReference type="PANTHER" id="PTHR42760:SF121">
    <property type="entry name" value="3-OXOACYL-(ACYL-CARRIER-PROTEIN) REDUCTASE"/>
    <property type="match status" value="1"/>
</dbReference>
<dbReference type="NCBIfam" id="TIGR02415">
    <property type="entry name" value="23BDH"/>
    <property type="match status" value="1"/>
</dbReference>
<evidence type="ECO:0000256" key="3">
    <source>
        <dbReference type="ARBA" id="ARBA00023002"/>
    </source>
</evidence>